<name>A0A0M0JCR4_9EUKA</name>
<keyword evidence="1" id="KW-0472">Membrane</keyword>
<feature type="non-terminal residue" evidence="2">
    <location>
        <position position="260"/>
    </location>
</feature>
<keyword evidence="3" id="KW-1185">Reference proteome</keyword>
<accession>A0A0M0JCR4</accession>
<dbReference type="AlphaFoldDB" id="A0A0M0JCR4"/>
<protein>
    <submittedName>
        <fullName evidence="2">Uncharacterized protein</fullName>
    </submittedName>
</protein>
<comment type="caution">
    <text evidence="2">The sequence shown here is derived from an EMBL/GenBank/DDBJ whole genome shotgun (WGS) entry which is preliminary data.</text>
</comment>
<sequence length="260" mass="26400">MLKMLRRAITFATARVTFPRVVRTSAKAAVTGSRGVAIATKSMGAAAKAVSSVASVGAVKGAQVSVAIATKSGGMIVGVAKAVSSITSLGAAKGARMSAAIATKIVSSVASLGATKGVQVSAAIATKGLGHKVASLLVRVGPPASRLALVVAAYAAEEAARKWVPKLLVARAPMAELPEPAARWLFAIGPVVPDASSPLLTSTVLALLVLALAFVTMLGLKDRLLGRSSALTLLEPVMPRDRITAEHAAVRDRVAMEHDS</sequence>
<reference evidence="3" key="1">
    <citation type="journal article" date="2015" name="PLoS Genet.">
        <title>Genome Sequence and Transcriptome Analyses of Chrysochromulina tobin: Metabolic Tools for Enhanced Algal Fitness in the Prominent Order Prymnesiales (Haptophyceae).</title>
        <authorList>
            <person name="Hovde B.T."/>
            <person name="Deodato C.R."/>
            <person name="Hunsperger H.M."/>
            <person name="Ryken S.A."/>
            <person name="Yost W."/>
            <person name="Jha R.K."/>
            <person name="Patterson J."/>
            <person name="Monnat R.J. Jr."/>
            <person name="Barlow S.B."/>
            <person name="Starkenburg S.R."/>
            <person name="Cattolico R.A."/>
        </authorList>
    </citation>
    <scope>NUCLEOTIDE SEQUENCE</scope>
    <source>
        <strain evidence="3">CCMP291</strain>
    </source>
</reference>
<keyword evidence="1" id="KW-0812">Transmembrane</keyword>
<evidence type="ECO:0000313" key="3">
    <source>
        <dbReference type="Proteomes" id="UP000037460"/>
    </source>
</evidence>
<keyword evidence="1" id="KW-1133">Transmembrane helix</keyword>
<feature type="transmembrane region" description="Helical" evidence="1">
    <location>
        <begin position="199"/>
        <end position="220"/>
    </location>
</feature>
<gene>
    <name evidence="2" type="ORF">Ctob_006079</name>
</gene>
<dbReference type="Proteomes" id="UP000037460">
    <property type="component" value="Unassembled WGS sequence"/>
</dbReference>
<proteinExistence type="predicted"/>
<evidence type="ECO:0000256" key="1">
    <source>
        <dbReference type="SAM" id="Phobius"/>
    </source>
</evidence>
<evidence type="ECO:0000313" key="2">
    <source>
        <dbReference type="EMBL" id="KOO24275.1"/>
    </source>
</evidence>
<organism evidence="2 3">
    <name type="scientific">Chrysochromulina tobinii</name>
    <dbReference type="NCBI Taxonomy" id="1460289"/>
    <lineage>
        <taxon>Eukaryota</taxon>
        <taxon>Haptista</taxon>
        <taxon>Haptophyta</taxon>
        <taxon>Prymnesiophyceae</taxon>
        <taxon>Prymnesiales</taxon>
        <taxon>Chrysochromulinaceae</taxon>
        <taxon>Chrysochromulina</taxon>
    </lineage>
</organism>
<dbReference type="EMBL" id="JWZX01003110">
    <property type="protein sequence ID" value="KOO24275.1"/>
    <property type="molecule type" value="Genomic_DNA"/>
</dbReference>